<proteinExistence type="predicted"/>
<organism evidence="1 2">
    <name type="scientific">Acetobacter musti</name>
    <dbReference type="NCBI Taxonomy" id="864732"/>
    <lineage>
        <taxon>Bacteria</taxon>
        <taxon>Pseudomonadati</taxon>
        <taxon>Pseudomonadota</taxon>
        <taxon>Alphaproteobacteria</taxon>
        <taxon>Acetobacterales</taxon>
        <taxon>Acetobacteraceae</taxon>
        <taxon>Acetobacter</taxon>
    </lineage>
</organism>
<dbReference type="EMBL" id="WOTB01000007">
    <property type="protein sequence ID" value="NHN84475.1"/>
    <property type="molecule type" value="Genomic_DNA"/>
</dbReference>
<accession>A0ABX0JPJ5</accession>
<dbReference type="RefSeq" id="WP_173582865.1">
    <property type="nucleotide sequence ID" value="NZ_WOTB01000007.1"/>
</dbReference>
<name>A0ABX0JPJ5_9PROT</name>
<protein>
    <submittedName>
        <fullName evidence="1">Uncharacterized protein</fullName>
    </submittedName>
</protein>
<gene>
    <name evidence="1" type="ORF">GOB93_07425</name>
</gene>
<evidence type="ECO:0000313" key="2">
    <source>
        <dbReference type="Proteomes" id="UP000635278"/>
    </source>
</evidence>
<keyword evidence="2" id="KW-1185">Reference proteome</keyword>
<evidence type="ECO:0000313" key="1">
    <source>
        <dbReference type="EMBL" id="NHN84475.1"/>
    </source>
</evidence>
<comment type="caution">
    <text evidence="1">The sequence shown here is derived from an EMBL/GenBank/DDBJ whole genome shotgun (WGS) entry which is preliminary data.</text>
</comment>
<sequence length="110" mass="12171">MSGNSVTDNVEITSGNGKKIEYREMNPGEILDFLLACGNDGSANEVYLNAAQSWCSVRTIDGVPMPFPRNKDGIRDLVNRLGTDGINAVEDYISSKQTIDRQEQMEEIKN</sequence>
<reference evidence="1 2" key="1">
    <citation type="journal article" date="2020" name="Int. J. Syst. Evol. Microbiol.">
        <title>Novel acetic acid bacteria from cider fermentations: Acetobacter conturbans sp. nov. and Acetobacter fallax sp. nov.</title>
        <authorList>
            <person name="Sombolestani A.S."/>
            <person name="Cleenwerck I."/>
            <person name="Cnockaert M."/>
            <person name="Borremans W."/>
            <person name="Wieme A.D."/>
            <person name="De Vuyst L."/>
            <person name="Vandamme P."/>
        </authorList>
    </citation>
    <scope>NUCLEOTIDE SEQUENCE [LARGE SCALE GENOMIC DNA]</scope>
    <source>
        <strain evidence="1 2">LMG 30640</strain>
    </source>
</reference>
<dbReference type="Proteomes" id="UP000635278">
    <property type="component" value="Unassembled WGS sequence"/>
</dbReference>